<reference evidence="2 3" key="1">
    <citation type="submission" date="2018-07" db="EMBL/GenBank/DDBJ databases">
        <title>Genomic Encyclopedia of Type Strains, Phase IV (KMG-IV): sequencing the most valuable type-strain genomes for metagenomic binning, comparative biology and taxonomic classification.</title>
        <authorList>
            <person name="Goeker M."/>
        </authorList>
    </citation>
    <scope>NUCLEOTIDE SEQUENCE [LARGE SCALE GENOMIC DNA]</scope>
    <source>
        <strain evidence="2 3">DSM 14364</strain>
    </source>
</reference>
<protein>
    <recommendedName>
        <fullName evidence="4">AbrB family transcriptional regulator</fullName>
    </recommendedName>
</protein>
<dbReference type="NCBIfam" id="TIGR03082">
    <property type="entry name" value="Gneg_AbrB_dup"/>
    <property type="match status" value="2"/>
</dbReference>
<dbReference type="InterPro" id="IPR007820">
    <property type="entry name" value="AbrB_fam"/>
</dbReference>
<feature type="transmembrane region" description="Helical" evidence="1">
    <location>
        <begin position="246"/>
        <end position="270"/>
    </location>
</feature>
<proteinExistence type="predicted"/>
<feature type="transmembrane region" description="Helical" evidence="1">
    <location>
        <begin position="100"/>
        <end position="122"/>
    </location>
</feature>
<dbReference type="AlphaFoldDB" id="A0A370HV86"/>
<feature type="transmembrane region" description="Helical" evidence="1">
    <location>
        <begin position="339"/>
        <end position="360"/>
    </location>
</feature>
<dbReference type="PANTHER" id="PTHR38457">
    <property type="entry name" value="REGULATOR ABRB-RELATED"/>
    <property type="match status" value="1"/>
</dbReference>
<dbReference type="GO" id="GO:0010468">
    <property type="term" value="P:regulation of gene expression"/>
    <property type="evidence" value="ECO:0007669"/>
    <property type="project" value="InterPro"/>
</dbReference>
<sequence>MVSELVASCRSWVRSLSPAVFPYGRFMAALLIGALGGWIFLKLRLPLPWMLGSMTACTLAALLRAPIKAPGTVRPPMTMIIGVMLGAGFTPQVVESATHWLPTILGLMAFVAVSGAACVFYFRRVAGFDMPTAYFSGMPGGLVEMVIVGEDKGGDPRLIALVHSARVLLVVLTLPFLIWLTSGVVVGARPQFGVSITQTPWTEEAWLLGTAVVGSLVGHFLRLPARLLLGPMLVSAAVHISGLTHFVPAVEIVTAAQLVLGTTIGCRFAGILPREILRILVLSLGSTVLLLTITFAFAAGVSRLSSYSEVTLLLAYSPGGLAEMSLVALSLGIEVAFVAAHHIIRVFLVMIGAAPVFALVRRRT</sequence>
<evidence type="ECO:0000256" key="1">
    <source>
        <dbReference type="SAM" id="Phobius"/>
    </source>
</evidence>
<comment type="caution">
    <text evidence="2">The sequence shown here is derived from an EMBL/GenBank/DDBJ whole genome shotgun (WGS) entry which is preliminary data.</text>
</comment>
<evidence type="ECO:0008006" key="4">
    <source>
        <dbReference type="Google" id="ProtNLM"/>
    </source>
</evidence>
<accession>A0A370HV86</accession>
<evidence type="ECO:0000313" key="3">
    <source>
        <dbReference type="Proteomes" id="UP000254925"/>
    </source>
</evidence>
<gene>
    <name evidence="2" type="ORF">DES45_101678</name>
</gene>
<feature type="transmembrane region" description="Helical" evidence="1">
    <location>
        <begin position="167"/>
        <end position="186"/>
    </location>
</feature>
<keyword evidence="3" id="KW-1185">Reference proteome</keyword>
<evidence type="ECO:0000313" key="2">
    <source>
        <dbReference type="EMBL" id="RDI62408.1"/>
    </source>
</evidence>
<dbReference type="PANTHER" id="PTHR38457:SF1">
    <property type="entry name" value="REGULATOR ABRB-RELATED"/>
    <property type="match status" value="1"/>
</dbReference>
<keyword evidence="1" id="KW-1133">Transmembrane helix</keyword>
<keyword evidence="1" id="KW-0472">Membrane</keyword>
<feature type="transmembrane region" description="Helical" evidence="1">
    <location>
        <begin position="77"/>
        <end position="94"/>
    </location>
</feature>
<dbReference type="GO" id="GO:0016020">
    <property type="term" value="C:membrane"/>
    <property type="evidence" value="ECO:0007669"/>
    <property type="project" value="InterPro"/>
</dbReference>
<organism evidence="2 3">
    <name type="scientific">Microvirga subterranea</name>
    <dbReference type="NCBI Taxonomy" id="186651"/>
    <lineage>
        <taxon>Bacteria</taxon>
        <taxon>Pseudomonadati</taxon>
        <taxon>Pseudomonadota</taxon>
        <taxon>Alphaproteobacteria</taxon>
        <taxon>Hyphomicrobiales</taxon>
        <taxon>Methylobacteriaceae</taxon>
        <taxon>Microvirga</taxon>
    </lineage>
</organism>
<dbReference type="InterPro" id="IPR017516">
    <property type="entry name" value="AbrB_dup"/>
</dbReference>
<feature type="transmembrane region" description="Helical" evidence="1">
    <location>
        <begin position="276"/>
        <end position="301"/>
    </location>
</feature>
<feature type="transmembrane region" description="Helical" evidence="1">
    <location>
        <begin position="47"/>
        <end position="65"/>
    </location>
</feature>
<feature type="transmembrane region" description="Helical" evidence="1">
    <location>
        <begin position="20"/>
        <end position="41"/>
    </location>
</feature>
<dbReference type="RefSeq" id="WP_114768527.1">
    <property type="nucleotide sequence ID" value="NZ_QQBB01000001.1"/>
</dbReference>
<dbReference type="EMBL" id="QQBB01000001">
    <property type="protein sequence ID" value="RDI62408.1"/>
    <property type="molecule type" value="Genomic_DNA"/>
</dbReference>
<dbReference type="Proteomes" id="UP000254925">
    <property type="component" value="Unassembled WGS sequence"/>
</dbReference>
<feature type="transmembrane region" description="Helical" evidence="1">
    <location>
        <begin position="206"/>
        <end position="225"/>
    </location>
</feature>
<keyword evidence="1" id="KW-0812">Transmembrane</keyword>
<name>A0A370HV86_9HYPH</name>
<dbReference type="Pfam" id="PF05145">
    <property type="entry name" value="AbrB"/>
    <property type="match status" value="1"/>
</dbReference>
<dbReference type="PIRSF" id="PIRSF038991">
    <property type="entry name" value="Protein_AbrB"/>
    <property type="match status" value="1"/>
</dbReference>
<dbReference type="OrthoDB" id="7157734at2"/>